<organism evidence="16 17">
    <name type="scientific">Penicillium oxalicum (strain 114-2 / CGMCC 5302)</name>
    <name type="common">Penicillium decumbens</name>
    <dbReference type="NCBI Taxonomy" id="933388"/>
    <lineage>
        <taxon>Eukaryota</taxon>
        <taxon>Fungi</taxon>
        <taxon>Dikarya</taxon>
        <taxon>Ascomycota</taxon>
        <taxon>Pezizomycotina</taxon>
        <taxon>Eurotiomycetes</taxon>
        <taxon>Eurotiomycetidae</taxon>
        <taxon>Eurotiales</taxon>
        <taxon>Aspergillaceae</taxon>
        <taxon>Penicillium</taxon>
    </lineage>
</organism>
<comment type="similarity">
    <text evidence="3 15">Belongs to the peptidase S26B family.</text>
</comment>
<dbReference type="InterPro" id="IPR019533">
    <property type="entry name" value="Peptidase_S26"/>
</dbReference>
<comment type="catalytic activity">
    <reaction evidence="1 15">
        <text>Cleavage of hydrophobic, N-terminal signal or leader sequences from secreted and periplasmic proteins.</text>
        <dbReference type="EC" id="3.4.21.89"/>
    </reaction>
</comment>
<keyword evidence="11 15" id="KW-1133">Transmembrane helix</keyword>
<dbReference type="Proteomes" id="UP000019376">
    <property type="component" value="Unassembled WGS sequence"/>
</dbReference>
<feature type="transmembrane region" description="Helical" evidence="15">
    <location>
        <begin position="152"/>
        <end position="171"/>
    </location>
</feature>
<dbReference type="InterPro" id="IPR019758">
    <property type="entry name" value="Pept_S26A_signal_pept_1_CS"/>
</dbReference>
<accession>S7Z3T7</accession>
<keyword evidence="12 15" id="KW-0472">Membrane</keyword>
<dbReference type="EC" id="3.4.21.89" evidence="4 15"/>
<evidence type="ECO:0000256" key="4">
    <source>
        <dbReference type="ARBA" id="ARBA00013208"/>
    </source>
</evidence>
<comment type="function">
    <text evidence="13">Catalytic component of the signal peptidase complex (SPC) which catalyzes the cleavage of N-terminal signal sequences from nascent proteins as they are translocated into the lumen of the endoplasmic reticulum. Specifically cleaves N-terminal signal peptides that contain a hydrophobic alpha-helix (h-region) shorter than 18-20 amino acids.</text>
</comment>
<evidence type="ECO:0000256" key="9">
    <source>
        <dbReference type="ARBA" id="ARBA00022824"/>
    </source>
</evidence>
<keyword evidence="6 15" id="KW-0645">Protease</keyword>
<dbReference type="InterPro" id="IPR019756">
    <property type="entry name" value="Pept_S26A_signal_pept_1_Ser-AS"/>
</dbReference>
<evidence type="ECO:0000256" key="6">
    <source>
        <dbReference type="ARBA" id="ARBA00022670"/>
    </source>
</evidence>
<evidence type="ECO:0000256" key="13">
    <source>
        <dbReference type="ARBA" id="ARBA00045533"/>
    </source>
</evidence>
<keyword evidence="17" id="KW-1185">Reference proteome</keyword>
<sequence>MLKPAHSKALSCLTILCAGLSAWMTACLITGTAYPVMVVSSESMEPTFYRGDLILLWNRRHTLRAGDIPVVWFDGYPRPMVHRAIKVFDEEINEGPLTRTRQLILTQGDNNAVDDTSLYPRGQSFVYRENVIGLVYGHVPYVGRMSLGLKDIAGPSFLSIVAAGLIVYGLIA</sequence>
<keyword evidence="7 15" id="KW-0812">Transmembrane</keyword>
<dbReference type="CDD" id="cd06530">
    <property type="entry name" value="S26_SPase_I"/>
    <property type="match status" value="1"/>
</dbReference>
<evidence type="ECO:0000313" key="17">
    <source>
        <dbReference type="Proteomes" id="UP000019376"/>
    </source>
</evidence>
<keyword evidence="8 15" id="KW-0378">Hydrolase</keyword>
<dbReference type="PRINTS" id="PR00728">
    <property type="entry name" value="SIGNALPTASE"/>
</dbReference>
<dbReference type="PROSITE" id="PS00761">
    <property type="entry name" value="SPASE_I_3"/>
    <property type="match status" value="1"/>
</dbReference>
<evidence type="ECO:0000256" key="8">
    <source>
        <dbReference type="ARBA" id="ARBA00022801"/>
    </source>
</evidence>
<protein>
    <recommendedName>
        <fullName evidence="5 15">Signal peptidase complex catalytic subunit SEC11</fullName>
        <ecNumber evidence="4 15">3.4.21.89</ecNumber>
    </recommendedName>
</protein>
<dbReference type="GO" id="GO:0005787">
    <property type="term" value="C:signal peptidase complex"/>
    <property type="evidence" value="ECO:0007669"/>
    <property type="project" value="TreeGrafter"/>
</dbReference>
<evidence type="ECO:0000256" key="2">
    <source>
        <dbReference type="ARBA" id="ARBA00004648"/>
    </source>
</evidence>
<name>S7Z3T7_PENO1</name>
<comment type="subcellular location">
    <subcellularLocation>
        <location evidence="2">Endoplasmic reticulum membrane</location>
        <topology evidence="2">Single-pass type II membrane protein</topology>
    </subcellularLocation>
</comment>
<dbReference type="OrthoDB" id="10257561at2759"/>
<evidence type="ECO:0000256" key="10">
    <source>
        <dbReference type="ARBA" id="ARBA00022968"/>
    </source>
</evidence>
<dbReference type="SUPFAM" id="SSF51306">
    <property type="entry name" value="LexA/Signal peptidase"/>
    <property type="match status" value="1"/>
</dbReference>
<dbReference type="GO" id="GO:0009003">
    <property type="term" value="F:signal peptidase activity"/>
    <property type="evidence" value="ECO:0007669"/>
    <property type="project" value="UniProtKB-EC"/>
</dbReference>
<evidence type="ECO:0000256" key="15">
    <source>
        <dbReference type="RuleBase" id="RU362047"/>
    </source>
</evidence>
<evidence type="ECO:0000256" key="7">
    <source>
        <dbReference type="ARBA" id="ARBA00022692"/>
    </source>
</evidence>
<evidence type="ECO:0000256" key="1">
    <source>
        <dbReference type="ARBA" id="ARBA00000677"/>
    </source>
</evidence>
<comment type="subunit">
    <text evidence="14">Component of the signal peptidase complex (SPC) composed of a catalytic subunit SEC11 and three accessory subunits SPC1, SPC2 and SPC3. The complex induces a local thinning of the ER membrane which is used to measure the length of the signal peptide (SP) h-region of protein substrates. This ensures the selectivity of the complex towards h-regions shorter than 18-20 amino acids. SPC associates with the translocon complex.</text>
</comment>
<dbReference type="PROSITE" id="PS51257">
    <property type="entry name" value="PROKAR_LIPOPROTEIN"/>
    <property type="match status" value="1"/>
</dbReference>
<evidence type="ECO:0000313" key="16">
    <source>
        <dbReference type="EMBL" id="EPS25185.1"/>
    </source>
</evidence>
<dbReference type="eggNOG" id="KOG3342">
    <property type="taxonomic scope" value="Eukaryota"/>
</dbReference>
<dbReference type="AlphaFoldDB" id="S7Z3T7"/>
<evidence type="ECO:0000256" key="3">
    <source>
        <dbReference type="ARBA" id="ARBA00011035"/>
    </source>
</evidence>
<proteinExistence type="inferred from homology"/>
<dbReference type="EMBL" id="KB644408">
    <property type="protein sequence ID" value="EPS25185.1"/>
    <property type="molecule type" value="Genomic_DNA"/>
</dbReference>
<evidence type="ECO:0000256" key="11">
    <source>
        <dbReference type="ARBA" id="ARBA00022989"/>
    </source>
</evidence>
<dbReference type="STRING" id="933388.S7Z3T7"/>
<dbReference type="PROSITE" id="PS00501">
    <property type="entry name" value="SPASE_I_1"/>
    <property type="match status" value="1"/>
</dbReference>
<keyword evidence="10 15" id="KW-0735">Signal-anchor</keyword>
<dbReference type="GO" id="GO:0004252">
    <property type="term" value="F:serine-type endopeptidase activity"/>
    <property type="evidence" value="ECO:0007669"/>
    <property type="project" value="InterPro"/>
</dbReference>
<dbReference type="PhylomeDB" id="S7Z3T7"/>
<evidence type="ECO:0000256" key="5">
    <source>
        <dbReference type="ARBA" id="ARBA00019685"/>
    </source>
</evidence>
<dbReference type="NCBIfam" id="TIGR02228">
    <property type="entry name" value="sigpep_I_arch"/>
    <property type="match status" value="1"/>
</dbReference>
<dbReference type="InterPro" id="IPR001733">
    <property type="entry name" value="Peptidase_S26B"/>
</dbReference>
<dbReference type="GO" id="GO:0006465">
    <property type="term" value="P:signal peptide processing"/>
    <property type="evidence" value="ECO:0007669"/>
    <property type="project" value="UniProtKB-UniRule"/>
</dbReference>
<dbReference type="PANTHER" id="PTHR10806">
    <property type="entry name" value="SIGNAL PEPTIDASE COMPLEX CATALYTIC SUBUNIT SEC11"/>
    <property type="match status" value="1"/>
</dbReference>
<dbReference type="InterPro" id="IPR036286">
    <property type="entry name" value="LexA/Signal_pep-like_sf"/>
</dbReference>
<gene>
    <name evidence="16" type="ORF">PDE_00117</name>
</gene>
<evidence type="ECO:0000256" key="12">
    <source>
        <dbReference type="ARBA" id="ARBA00023136"/>
    </source>
</evidence>
<dbReference type="PANTHER" id="PTHR10806:SF6">
    <property type="entry name" value="SIGNAL PEPTIDASE COMPLEX CATALYTIC SUBUNIT SEC11"/>
    <property type="match status" value="1"/>
</dbReference>
<dbReference type="HOGENOM" id="CLU_089996_0_0_1"/>
<keyword evidence="9 15" id="KW-0256">Endoplasmic reticulum</keyword>
<evidence type="ECO:0000256" key="14">
    <source>
        <dbReference type="ARBA" id="ARBA00047037"/>
    </source>
</evidence>
<reference evidence="16 17" key="1">
    <citation type="journal article" date="2013" name="PLoS ONE">
        <title>Genomic and secretomic analyses reveal unique features of the lignocellulolytic enzyme system of Penicillium decumbens.</title>
        <authorList>
            <person name="Liu G."/>
            <person name="Zhang L."/>
            <person name="Wei X."/>
            <person name="Zou G."/>
            <person name="Qin Y."/>
            <person name="Ma L."/>
            <person name="Li J."/>
            <person name="Zheng H."/>
            <person name="Wang S."/>
            <person name="Wang C."/>
            <person name="Xun L."/>
            <person name="Zhao G.-P."/>
            <person name="Zhou Z."/>
            <person name="Qu Y."/>
        </authorList>
    </citation>
    <scope>NUCLEOTIDE SEQUENCE [LARGE SCALE GENOMIC DNA]</scope>
    <source>
        <strain evidence="17">114-2 / CGMCC 5302</strain>
    </source>
</reference>